<protein>
    <submittedName>
        <fullName evidence="1">Uncharacterized protein</fullName>
    </submittedName>
</protein>
<gene>
    <name evidence="1" type="ORF">QOZ84_00295</name>
</gene>
<dbReference type="EMBL" id="JASKYM010000001">
    <property type="protein sequence ID" value="MDK2561971.1"/>
    <property type="molecule type" value="Genomic_DNA"/>
</dbReference>
<sequence>MKCCSYKNGVIVEISNSSNSDYKYITIAKDINDIYTFIRLVYSKETIILNCEYNEISVDDLNIGDFVFVYHSNIMTMSIPPQSVAYIIEVK</sequence>
<evidence type="ECO:0000313" key="2">
    <source>
        <dbReference type="Proteomes" id="UP001301012"/>
    </source>
</evidence>
<proteinExistence type="predicted"/>
<reference evidence="1 2" key="1">
    <citation type="submission" date="2023-05" db="EMBL/GenBank/DDBJ databases">
        <title>Rombocin, a short stable natural nisin variant, displays selective antimicrobial activity against Listeria monocytogenes and employs dual mode of action to kill target bacterial strains.</title>
        <authorList>
            <person name="Wambui J."/>
            <person name="Stephan R."/>
            <person name="Kuipers O.P."/>
        </authorList>
    </citation>
    <scope>NUCLEOTIDE SEQUENCE [LARGE SCALE GENOMIC DNA]</scope>
    <source>
        <strain evidence="1 2">RC002</strain>
    </source>
</reference>
<name>A0ABT7E4X7_9FIRM</name>
<organism evidence="1 2">
    <name type="scientific">Romboutsia sedimentorum</name>
    <dbReference type="NCBI Taxonomy" id="1368474"/>
    <lineage>
        <taxon>Bacteria</taxon>
        <taxon>Bacillati</taxon>
        <taxon>Bacillota</taxon>
        <taxon>Clostridia</taxon>
        <taxon>Peptostreptococcales</taxon>
        <taxon>Peptostreptococcaceae</taxon>
        <taxon>Romboutsia</taxon>
    </lineage>
</organism>
<dbReference type="Proteomes" id="UP001301012">
    <property type="component" value="Unassembled WGS sequence"/>
</dbReference>
<comment type="caution">
    <text evidence="1">The sequence shown here is derived from an EMBL/GenBank/DDBJ whole genome shotgun (WGS) entry which is preliminary data.</text>
</comment>
<keyword evidence="2" id="KW-1185">Reference proteome</keyword>
<evidence type="ECO:0000313" key="1">
    <source>
        <dbReference type="EMBL" id="MDK2561971.1"/>
    </source>
</evidence>
<dbReference type="RefSeq" id="WP_284130963.1">
    <property type="nucleotide sequence ID" value="NZ_JASKYM010000001.1"/>
</dbReference>
<accession>A0ABT7E4X7</accession>